<evidence type="ECO:0000313" key="1">
    <source>
        <dbReference type="EMBL" id="GFG34744.1"/>
    </source>
</evidence>
<dbReference type="EMBL" id="BLKM01000502">
    <property type="protein sequence ID" value="GFG34744.1"/>
    <property type="molecule type" value="Genomic_DNA"/>
</dbReference>
<comment type="caution">
    <text evidence="1">The sequence shown here is derived from an EMBL/GenBank/DDBJ whole genome shotgun (WGS) entry which is preliminary data.</text>
</comment>
<dbReference type="Proteomes" id="UP000502823">
    <property type="component" value="Unassembled WGS sequence"/>
</dbReference>
<keyword evidence="2" id="KW-1185">Reference proteome</keyword>
<accession>A0A6L2PR55</accession>
<gene>
    <name evidence="1" type="ORF">Cfor_04624</name>
</gene>
<reference evidence="2" key="1">
    <citation type="submission" date="2020-01" db="EMBL/GenBank/DDBJ databases">
        <title>Draft genome sequence of the Termite Coptotermes fromosanus.</title>
        <authorList>
            <person name="Itakura S."/>
            <person name="Yosikawa Y."/>
            <person name="Umezawa K."/>
        </authorList>
    </citation>
    <scope>NUCLEOTIDE SEQUENCE [LARGE SCALE GENOMIC DNA]</scope>
</reference>
<evidence type="ECO:0000313" key="2">
    <source>
        <dbReference type="Proteomes" id="UP000502823"/>
    </source>
</evidence>
<name>A0A6L2PR55_COPFO</name>
<dbReference type="InParanoid" id="A0A6L2PR55"/>
<protein>
    <submittedName>
        <fullName evidence="1">Uncharacterized protein</fullName>
    </submittedName>
</protein>
<sequence>MLTVVTWQEMPSHRNGVDFKEALLSDLEEIPSLKVGDYLLHLEIKELTPEIKEIARKELRETPEVCKEAVIALRDLLRGKECFRSADKRVSFSDV</sequence>
<proteinExistence type="predicted"/>
<organism evidence="1 2">
    <name type="scientific">Coptotermes formosanus</name>
    <name type="common">Formosan subterranean termite</name>
    <dbReference type="NCBI Taxonomy" id="36987"/>
    <lineage>
        <taxon>Eukaryota</taxon>
        <taxon>Metazoa</taxon>
        <taxon>Ecdysozoa</taxon>
        <taxon>Arthropoda</taxon>
        <taxon>Hexapoda</taxon>
        <taxon>Insecta</taxon>
        <taxon>Pterygota</taxon>
        <taxon>Neoptera</taxon>
        <taxon>Polyneoptera</taxon>
        <taxon>Dictyoptera</taxon>
        <taxon>Blattodea</taxon>
        <taxon>Blattoidea</taxon>
        <taxon>Termitoidae</taxon>
        <taxon>Rhinotermitidae</taxon>
        <taxon>Coptotermes</taxon>
    </lineage>
</organism>
<dbReference type="AlphaFoldDB" id="A0A6L2PR55"/>
<dbReference type="OrthoDB" id="75724at2759"/>